<dbReference type="AlphaFoldDB" id="A0AAV7UZX1"/>
<sequence>MLRCSSSHDYWFQINRGQGQPSCIAPTEERVAVCGRIVVKINISATAPDIVEAVLSETYVGPGSASRKRRQRTPLE</sequence>
<dbReference type="Proteomes" id="UP001066276">
    <property type="component" value="Chromosome 2_2"/>
</dbReference>
<evidence type="ECO:0000313" key="2">
    <source>
        <dbReference type="Proteomes" id="UP001066276"/>
    </source>
</evidence>
<name>A0AAV7UZX1_PLEWA</name>
<evidence type="ECO:0000313" key="1">
    <source>
        <dbReference type="EMBL" id="KAJ1193904.1"/>
    </source>
</evidence>
<dbReference type="EMBL" id="JANPWB010000004">
    <property type="protein sequence ID" value="KAJ1193904.1"/>
    <property type="molecule type" value="Genomic_DNA"/>
</dbReference>
<gene>
    <name evidence="1" type="ORF">NDU88_003200</name>
</gene>
<accession>A0AAV7UZX1</accession>
<protein>
    <submittedName>
        <fullName evidence="1">Uncharacterized protein</fullName>
    </submittedName>
</protein>
<reference evidence="1" key="1">
    <citation type="journal article" date="2022" name="bioRxiv">
        <title>Sequencing and chromosome-scale assembly of the giantPleurodeles waltlgenome.</title>
        <authorList>
            <person name="Brown T."/>
            <person name="Elewa A."/>
            <person name="Iarovenko S."/>
            <person name="Subramanian E."/>
            <person name="Araus A.J."/>
            <person name="Petzold A."/>
            <person name="Susuki M."/>
            <person name="Suzuki K.-i.T."/>
            <person name="Hayashi T."/>
            <person name="Toyoda A."/>
            <person name="Oliveira C."/>
            <person name="Osipova E."/>
            <person name="Leigh N.D."/>
            <person name="Simon A."/>
            <person name="Yun M.H."/>
        </authorList>
    </citation>
    <scope>NUCLEOTIDE SEQUENCE</scope>
    <source>
        <strain evidence="1">20211129_DDA</strain>
        <tissue evidence="1">Liver</tissue>
    </source>
</reference>
<proteinExistence type="predicted"/>
<comment type="caution">
    <text evidence="1">The sequence shown here is derived from an EMBL/GenBank/DDBJ whole genome shotgun (WGS) entry which is preliminary data.</text>
</comment>
<organism evidence="1 2">
    <name type="scientific">Pleurodeles waltl</name>
    <name type="common">Iberian ribbed newt</name>
    <dbReference type="NCBI Taxonomy" id="8319"/>
    <lineage>
        <taxon>Eukaryota</taxon>
        <taxon>Metazoa</taxon>
        <taxon>Chordata</taxon>
        <taxon>Craniata</taxon>
        <taxon>Vertebrata</taxon>
        <taxon>Euteleostomi</taxon>
        <taxon>Amphibia</taxon>
        <taxon>Batrachia</taxon>
        <taxon>Caudata</taxon>
        <taxon>Salamandroidea</taxon>
        <taxon>Salamandridae</taxon>
        <taxon>Pleurodelinae</taxon>
        <taxon>Pleurodeles</taxon>
    </lineage>
</organism>
<keyword evidence="2" id="KW-1185">Reference proteome</keyword>